<sequence length="378" mass="42656">MLNLSSLFYSSVEEQTLLRNLDLNDEERIFIAEAKSAVRRCLRDNLMKVLREHGYDGAAVHPRFFTQGSWAYKTLNAPAQAPQQADVDDGAYLPLSFVSQEEKPSVASGIFFEAAEKALEQLVKARRWKLVTDKPTCIRIEIAKFAHVDIPLYAIPDDEFETLQKAMEQYGYPIFDSALGQAERDVWTALPRDHVLLAHRERNWVKSDPRPVKTWFLEEVDRHGEQYRRSVRYIKGFRDWQWKSGGPSSILLMAASAPVFEARERRDDLALLDVVEKMPAVLRDGVRNPVDPNESLTDRLGRAAVEEAAKKLERLESFLRAALHGSNAAQACSWLVNQFGDRFPDEPHRVKVTSVAATVLTAPACAVASPLVGRRQAG</sequence>
<dbReference type="GO" id="GO:0005525">
    <property type="term" value="F:GTP binding"/>
    <property type="evidence" value="ECO:0007669"/>
    <property type="project" value="UniProtKB-KW"/>
</dbReference>
<keyword evidence="7" id="KW-0546">Nucleotide metabolism</keyword>
<dbReference type="AlphaFoldDB" id="A0A157ZR24"/>
<dbReference type="NCBIfam" id="NF041078">
    <property type="entry name" value="cGAS"/>
    <property type="match status" value="1"/>
</dbReference>
<dbReference type="Pfam" id="PF21654">
    <property type="entry name" value="DncV-like_NTFase"/>
    <property type="match status" value="1"/>
</dbReference>
<reference evidence="14" key="1">
    <citation type="submission" date="2016-01" db="EMBL/GenBank/DDBJ databases">
        <authorList>
            <person name="Peeters C."/>
        </authorList>
    </citation>
    <scope>NUCLEOTIDE SEQUENCE [LARGE SCALE GENOMIC DNA]</scope>
    <source>
        <strain evidence="14">LMG 29323</strain>
    </source>
</reference>
<keyword evidence="9" id="KW-0342">GTP-binding</keyword>
<dbReference type="Proteomes" id="UP000054911">
    <property type="component" value="Unassembled WGS sequence"/>
</dbReference>
<evidence type="ECO:0000256" key="9">
    <source>
        <dbReference type="ARBA" id="ARBA00023134"/>
    </source>
</evidence>
<evidence type="ECO:0000256" key="10">
    <source>
        <dbReference type="ARBA" id="ARBA00044145"/>
    </source>
</evidence>
<evidence type="ECO:0000313" key="15">
    <source>
        <dbReference type="Proteomes" id="UP000054911"/>
    </source>
</evidence>
<evidence type="ECO:0000256" key="6">
    <source>
        <dbReference type="ARBA" id="ARBA00022842"/>
    </source>
</evidence>
<dbReference type="InterPro" id="IPR048445">
    <property type="entry name" value="DncV-like_NTFase"/>
</dbReference>
<gene>
    <name evidence="14" type="primary">dncV</name>
    <name evidence="14" type="ORF">AWB80_01166</name>
</gene>
<evidence type="ECO:0000259" key="13">
    <source>
        <dbReference type="Pfam" id="PF21713"/>
    </source>
</evidence>
<proteinExistence type="predicted"/>
<evidence type="ECO:0000313" key="14">
    <source>
        <dbReference type="EMBL" id="SAK47974.1"/>
    </source>
</evidence>
<dbReference type="EMBL" id="FCOE02000003">
    <property type="protein sequence ID" value="SAK47974.1"/>
    <property type="molecule type" value="Genomic_DNA"/>
</dbReference>
<keyword evidence="3" id="KW-0479">Metal-binding</keyword>
<feature type="domain" description="Cyclic GMP-AMP synthase DncV-like nucleotidyltransferase" evidence="12">
    <location>
        <begin position="62"/>
        <end position="153"/>
    </location>
</feature>
<evidence type="ECO:0000256" key="3">
    <source>
        <dbReference type="ARBA" id="ARBA00022723"/>
    </source>
</evidence>
<dbReference type="RefSeq" id="WP_061173716.1">
    <property type="nucleotide sequence ID" value="NZ_FCOE02000003.1"/>
</dbReference>
<evidence type="ECO:0000256" key="8">
    <source>
        <dbReference type="ARBA" id="ARBA00023118"/>
    </source>
</evidence>
<protein>
    <recommendedName>
        <fullName evidence="10">Cyclic GMP-AMP synthase</fullName>
    </recommendedName>
</protein>
<keyword evidence="15" id="KW-1185">Reference proteome</keyword>
<feature type="domain" description="Cyclic GMP-AMP synthase C-terminal" evidence="13">
    <location>
        <begin position="224"/>
        <end position="346"/>
    </location>
</feature>
<evidence type="ECO:0000256" key="11">
    <source>
        <dbReference type="ARBA" id="ARBA00048304"/>
    </source>
</evidence>
<dbReference type="InterPro" id="IPR047805">
    <property type="entry name" value="GAMP_synthase"/>
</dbReference>
<keyword evidence="8" id="KW-0051">Antiviral defense</keyword>
<keyword evidence="4" id="KW-0547">Nucleotide-binding</keyword>
<keyword evidence="6" id="KW-0460">Magnesium</keyword>
<keyword evidence="2 14" id="KW-0548">Nucleotidyltransferase</keyword>
<dbReference type="GO" id="GO:0051607">
    <property type="term" value="P:defense response to virus"/>
    <property type="evidence" value="ECO:0007669"/>
    <property type="project" value="UniProtKB-KW"/>
</dbReference>
<evidence type="ECO:0000256" key="4">
    <source>
        <dbReference type="ARBA" id="ARBA00022741"/>
    </source>
</evidence>
<dbReference type="GO" id="GO:0046872">
    <property type="term" value="F:metal ion binding"/>
    <property type="evidence" value="ECO:0007669"/>
    <property type="project" value="UniProtKB-KW"/>
</dbReference>
<dbReference type="STRING" id="1777141.AWB80_01166"/>
<evidence type="ECO:0000256" key="2">
    <source>
        <dbReference type="ARBA" id="ARBA00022695"/>
    </source>
</evidence>
<comment type="catalytic activity">
    <reaction evidence="11">
        <text>GTP + ATP = 3',3'-cGAMP + 2 diphosphate</text>
        <dbReference type="Rhea" id="RHEA:35647"/>
        <dbReference type="ChEBI" id="CHEBI:30616"/>
        <dbReference type="ChEBI" id="CHEBI:33019"/>
        <dbReference type="ChEBI" id="CHEBI:37565"/>
        <dbReference type="ChEBI" id="CHEBI:71501"/>
    </reaction>
    <physiologicalReaction direction="left-to-right" evidence="11">
        <dbReference type="Rhea" id="RHEA:35648"/>
    </physiologicalReaction>
</comment>
<comment type="caution">
    <text evidence="14">The sequence shown here is derived from an EMBL/GenBank/DDBJ whole genome shotgun (WGS) entry which is preliminary data.</text>
</comment>
<organism evidence="14 15">
    <name type="scientific">Caballeronia pedi</name>
    <dbReference type="NCBI Taxonomy" id="1777141"/>
    <lineage>
        <taxon>Bacteria</taxon>
        <taxon>Pseudomonadati</taxon>
        <taxon>Pseudomonadota</taxon>
        <taxon>Betaproteobacteria</taxon>
        <taxon>Burkholderiales</taxon>
        <taxon>Burkholderiaceae</taxon>
        <taxon>Caballeronia</taxon>
    </lineage>
</organism>
<dbReference type="GO" id="GO:0005524">
    <property type="term" value="F:ATP binding"/>
    <property type="evidence" value="ECO:0007669"/>
    <property type="project" value="UniProtKB-KW"/>
</dbReference>
<dbReference type="OrthoDB" id="6402963at2"/>
<evidence type="ECO:0000256" key="5">
    <source>
        <dbReference type="ARBA" id="ARBA00022840"/>
    </source>
</evidence>
<evidence type="ECO:0000259" key="12">
    <source>
        <dbReference type="Pfam" id="PF21654"/>
    </source>
</evidence>
<keyword evidence="1 14" id="KW-0808">Transferase</keyword>
<name>A0A157ZR24_9BURK</name>
<evidence type="ECO:0000256" key="7">
    <source>
        <dbReference type="ARBA" id="ARBA00023080"/>
    </source>
</evidence>
<dbReference type="GO" id="GO:0140701">
    <property type="term" value="F:3',3'-cyclic GMP-AMP synthase activity"/>
    <property type="evidence" value="ECO:0007669"/>
    <property type="project" value="InterPro"/>
</dbReference>
<dbReference type="Pfam" id="PF21713">
    <property type="entry name" value="DncV_C"/>
    <property type="match status" value="1"/>
</dbReference>
<evidence type="ECO:0000256" key="1">
    <source>
        <dbReference type="ARBA" id="ARBA00022679"/>
    </source>
</evidence>
<keyword evidence="5" id="KW-0067">ATP-binding</keyword>
<dbReference type="InterPro" id="IPR048446">
    <property type="entry name" value="DncV_C"/>
</dbReference>
<accession>A0A157ZR24</accession>
<dbReference type="GO" id="GO:0009117">
    <property type="term" value="P:nucleotide metabolic process"/>
    <property type="evidence" value="ECO:0007669"/>
    <property type="project" value="UniProtKB-KW"/>
</dbReference>